<keyword evidence="1" id="KW-0812">Transmembrane</keyword>
<sequence>MIGWLVRGLMIAAGVLTGIVFAKDAPLFGVVQVLVTLMLMALIVAVVAFWPRRFSDRLARLFRSR</sequence>
<name>A0A5N3P653_9HYPH</name>
<dbReference type="RefSeq" id="WP_150947723.1">
    <property type="nucleotide sequence ID" value="NZ_VCMV01000041.1"/>
</dbReference>
<keyword evidence="1" id="KW-1133">Transmembrane helix</keyword>
<evidence type="ECO:0000313" key="3">
    <source>
        <dbReference type="Proteomes" id="UP000325684"/>
    </source>
</evidence>
<keyword evidence="3" id="KW-1185">Reference proteome</keyword>
<dbReference type="EMBL" id="VCMV01000041">
    <property type="protein sequence ID" value="KAB0265193.1"/>
    <property type="molecule type" value="Genomic_DNA"/>
</dbReference>
<evidence type="ECO:0000313" key="2">
    <source>
        <dbReference type="EMBL" id="KAB0265193.1"/>
    </source>
</evidence>
<protein>
    <submittedName>
        <fullName evidence="2">Uncharacterized protein</fullName>
    </submittedName>
</protein>
<gene>
    <name evidence="2" type="ORF">FEZ63_19790</name>
</gene>
<dbReference type="Proteomes" id="UP000325684">
    <property type="component" value="Unassembled WGS sequence"/>
</dbReference>
<comment type="caution">
    <text evidence="2">The sequence shown here is derived from an EMBL/GenBank/DDBJ whole genome shotgun (WGS) entry which is preliminary data.</text>
</comment>
<feature type="transmembrane region" description="Helical" evidence="1">
    <location>
        <begin position="32"/>
        <end position="50"/>
    </location>
</feature>
<organism evidence="2 3">
    <name type="scientific">Microvirga brassicacearum</name>
    <dbReference type="NCBI Taxonomy" id="2580413"/>
    <lineage>
        <taxon>Bacteria</taxon>
        <taxon>Pseudomonadati</taxon>
        <taxon>Pseudomonadota</taxon>
        <taxon>Alphaproteobacteria</taxon>
        <taxon>Hyphomicrobiales</taxon>
        <taxon>Methylobacteriaceae</taxon>
        <taxon>Microvirga</taxon>
    </lineage>
</organism>
<dbReference type="OrthoDB" id="8453239at2"/>
<reference evidence="2 3" key="1">
    <citation type="journal article" date="2019" name="Microorganisms">
        <title>Genome Insights into the Novel Species Microvirga brassicacearum, a Rapeseed Endophyte with Biotechnological Potential.</title>
        <authorList>
            <person name="Jimenez-Gomez A."/>
            <person name="Saati-Santamaria Z."/>
            <person name="Igual J.M."/>
            <person name="Rivas R."/>
            <person name="Mateos P.F."/>
            <person name="Garcia-Fraile P."/>
        </authorList>
    </citation>
    <scope>NUCLEOTIDE SEQUENCE [LARGE SCALE GENOMIC DNA]</scope>
    <source>
        <strain evidence="2 3">CDVBN77</strain>
    </source>
</reference>
<evidence type="ECO:0000256" key="1">
    <source>
        <dbReference type="SAM" id="Phobius"/>
    </source>
</evidence>
<accession>A0A5N3P653</accession>
<proteinExistence type="predicted"/>
<dbReference type="AlphaFoldDB" id="A0A5N3P653"/>
<keyword evidence="1" id="KW-0472">Membrane</keyword>